<reference evidence="1 2" key="1">
    <citation type="submission" date="2024-09" db="EMBL/GenBank/DDBJ databases">
        <authorList>
            <person name="Sun Q."/>
            <person name="Mori K."/>
        </authorList>
    </citation>
    <scope>NUCLEOTIDE SEQUENCE [LARGE SCALE GENOMIC DNA]</scope>
    <source>
        <strain evidence="1 2">TBRC 1432</strain>
    </source>
</reference>
<dbReference type="Proteomes" id="UP001589810">
    <property type="component" value="Unassembled WGS sequence"/>
</dbReference>
<gene>
    <name evidence="1" type="ORF">ACFFH7_19310</name>
</gene>
<protein>
    <submittedName>
        <fullName evidence="1">Uncharacterized protein</fullName>
    </submittedName>
</protein>
<comment type="caution">
    <text evidence="1">The sequence shown here is derived from an EMBL/GenBank/DDBJ whole genome shotgun (WGS) entry which is preliminary data.</text>
</comment>
<proteinExistence type="predicted"/>
<accession>A0ABV6MUY8</accession>
<sequence length="102" mass="11534">MDPSSYVPPGLLTPADGRKWAERHWLNVPGPFYTGQTDNCWCARLHAPRHVLYGGDFYNEFVYRQPRTRDEVASLVTAAEQDPFDGYACDGDERWTPEAVAG</sequence>
<dbReference type="RefSeq" id="WP_273940207.1">
    <property type="nucleotide sequence ID" value="NZ_CP097263.1"/>
</dbReference>
<evidence type="ECO:0000313" key="2">
    <source>
        <dbReference type="Proteomes" id="UP001589810"/>
    </source>
</evidence>
<name>A0ABV6MUY8_9PSEU</name>
<organism evidence="1 2">
    <name type="scientific">Kutzneria chonburiensis</name>
    <dbReference type="NCBI Taxonomy" id="1483604"/>
    <lineage>
        <taxon>Bacteria</taxon>
        <taxon>Bacillati</taxon>
        <taxon>Actinomycetota</taxon>
        <taxon>Actinomycetes</taxon>
        <taxon>Pseudonocardiales</taxon>
        <taxon>Pseudonocardiaceae</taxon>
        <taxon>Kutzneria</taxon>
    </lineage>
</organism>
<dbReference type="EMBL" id="JBHLUD010000006">
    <property type="protein sequence ID" value="MFC0543660.1"/>
    <property type="molecule type" value="Genomic_DNA"/>
</dbReference>
<keyword evidence="2" id="KW-1185">Reference proteome</keyword>
<evidence type="ECO:0000313" key="1">
    <source>
        <dbReference type="EMBL" id="MFC0543660.1"/>
    </source>
</evidence>